<comment type="caution">
    <text evidence="2">The sequence shown here is derived from an EMBL/GenBank/DDBJ whole genome shotgun (WGS) entry which is preliminary data.</text>
</comment>
<evidence type="ECO:0000313" key="3">
    <source>
        <dbReference type="Proteomes" id="UP000257109"/>
    </source>
</evidence>
<accession>A0A371G1R4</accession>
<reference evidence="2" key="1">
    <citation type="submission" date="2018-05" db="EMBL/GenBank/DDBJ databases">
        <title>Draft genome of Mucuna pruriens seed.</title>
        <authorList>
            <person name="Nnadi N.E."/>
            <person name="Vos R."/>
            <person name="Hasami M.H."/>
            <person name="Devisetty U.K."/>
            <person name="Aguiy J.C."/>
        </authorList>
    </citation>
    <scope>NUCLEOTIDE SEQUENCE [LARGE SCALE GENOMIC DNA]</scope>
    <source>
        <strain evidence="2">JCA_2017</strain>
    </source>
</reference>
<sequence length="435" mass="47916">MGIPRPCILAAPSKEANEANILLHPHTHMISLTISSKPHLFQLQTKDIRSRRIPLDDEEPLLELLELLELLLAWPPTSLSFSISTGGNILIGISSPISTSSSPASTFFGFFTSSSPPSTFSLADNSYQFNHTNSSKISIDIVNAKLHIVVIVAHQCLSLDLANHLLPIGDQSIKFPKGLCVNSLNVQLDLITILLQMPVPPPYDLHHLFHFLGWQTLQPKPQLVFLLKTHIPLVGILGLRLGLLQRLHGRGSHWGWSAHWRLQHRGGAEEALVAISEEGSDSPSSSPSLAQRGSTNWPAIPRQNHNHDPHNPRISHPSADTVPQTSALLNVNLTSEAKSEGVVYLFLERFDFTVPRSMVIVETHSDNIDGNIEDPPMFVFHELLQNLSATLHQVPNLRMRPFQILGGIRRQGSLVAGNLFAQRFLGMAVEGLAGL</sequence>
<organism evidence="2 3">
    <name type="scientific">Mucuna pruriens</name>
    <name type="common">Velvet bean</name>
    <name type="synonym">Dolichos pruriens</name>
    <dbReference type="NCBI Taxonomy" id="157652"/>
    <lineage>
        <taxon>Eukaryota</taxon>
        <taxon>Viridiplantae</taxon>
        <taxon>Streptophyta</taxon>
        <taxon>Embryophyta</taxon>
        <taxon>Tracheophyta</taxon>
        <taxon>Spermatophyta</taxon>
        <taxon>Magnoliopsida</taxon>
        <taxon>eudicotyledons</taxon>
        <taxon>Gunneridae</taxon>
        <taxon>Pentapetalae</taxon>
        <taxon>rosids</taxon>
        <taxon>fabids</taxon>
        <taxon>Fabales</taxon>
        <taxon>Fabaceae</taxon>
        <taxon>Papilionoideae</taxon>
        <taxon>50 kb inversion clade</taxon>
        <taxon>NPAAA clade</taxon>
        <taxon>indigoferoid/millettioid clade</taxon>
        <taxon>Phaseoleae</taxon>
        <taxon>Mucuna</taxon>
    </lineage>
</organism>
<keyword evidence="3" id="KW-1185">Reference proteome</keyword>
<evidence type="ECO:0000313" key="2">
    <source>
        <dbReference type="EMBL" id="RDX84470.1"/>
    </source>
</evidence>
<protein>
    <submittedName>
        <fullName evidence="2">Uncharacterized protein</fullName>
    </submittedName>
</protein>
<dbReference type="Proteomes" id="UP000257109">
    <property type="component" value="Unassembled WGS sequence"/>
</dbReference>
<evidence type="ECO:0000256" key="1">
    <source>
        <dbReference type="SAM" id="MobiDB-lite"/>
    </source>
</evidence>
<feature type="region of interest" description="Disordered" evidence="1">
    <location>
        <begin position="276"/>
        <end position="321"/>
    </location>
</feature>
<dbReference type="AlphaFoldDB" id="A0A371G1R4"/>
<proteinExistence type="predicted"/>
<name>A0A371G1R4_MUCPR</name>
<gene>
    <name evidence="2" type="ORF">CR513_34473</name>
</gene>
<dbReference type="EMBL" id="QJKJ01007041">
    <property type="protein sequence ID" value="RDX84470.1"/>
    <property type="molecule type" value="Genomic_DNA"/>
</dbReference>
<feature type="non-terminal residue" evidence="2">
    <location>
        <position position="1"/>
    </location>
</feature>